<keyword evidence="2" id="KW-0472">Membrane</keyword>
<dbReference type="STRING" id="1802538.A2382_01140"/>
<evidence type="ECO:0008006" key="5">
    <source>
        <dbReference type="Google" id="ProtNLM"/>
    </source>
</evidence>
<feature type="region of interest" description="Disordered" evidence="1">
    <location>
        <begin position="47"/>
        <end position="67"/>
    </location>
</feature>
<evidence type="ECO:0000313" key="4">
    <source>
        <dbReference type="Proteomes" id="UP000178999"/>
    </source>
</evidence>
<evidence type="ECO:0000256" key="1">
    <source>
        <dbReference type="SAM" id="MobiDB-lite"/>
    </source>
</evidence>
<name>A0A1F8CT26_9BACT</name>
<protein>
    <recommendedName>
        <fullName evidence="5">Bacterial Ig domain-containing protein</fullName>
    </recommendedName>
</protein>
<organism evidence="3 4">
    <name type="scientific">Candidatus Woesebacteria bacterium RIFOXYB1_FULL_38_16</name>
    <dbReference type="NCBI Taxonomy" id="1802538"/>
    <lineage>
        <taxon>Bacteria</taxon>
        <taxon>Candidatus Woeseibacteriota</taxon>
    </lineage>
</organism>
<evidence type="ECO:0000256" key="2">
    <source>
        <dbReference type="SAM" id="Phobius"/>
    </source>
</evidence>
<keyword evidence="2" id="KW-1133">Transmembrane helix</keyword>
<dbReference type="Gene3D" id="2.60.40.10">
    <property type="entry name" value="Immunoglobulins"/>
    <property type="match status" value="2"/>
</dbReference>
<gene>
    <name evidence="3" type="ORF">A2382_01140</name>
</gene>
<dbReference type="Pfam" id="PF09136">
    <property type="entry name" value="Glucodextran_B"/>
    <property type="match status" value="1"/>
</dbReference>
<feature type="transmembrane region" description="Helical" evidence="2">
    <location>
        <begin position="12"/>
        <end position="36"/>
    </location>
</feature>
<dbReference type="AlphaFoldDB" id="A0A1F8CT26"/>
<accession>A0A1F8CT26</accession>
<dbReference type="Proteomes" id="UP000178999">
    <property type="component" value="Unassembled WGS sequence"/>
</dbReference>
<dbReference type="InterPro" id="IPR013783">
    <property type="entry name" value="Ig-like_fold"/>
</dbReference>
<comment type="caution">
    <text evidence="3">The sequence shown here is derived from an EMBL/GenBank/DDBJ whole genome shotgun (WGS) entry which is preliminary data.</text>
</comment>
<dbReference type="EMBL" id="MGHY01000015">
    <property type="protein sequence ID" value="OGM79460.1"/>
    <property type="molecule type" value="Genomic_DNA"/>
</dbReference>
<proteinExistence type="predicted"/>
<sequence>METQKAQKSLRLYLILTIGLIVFFLFFGISFLSQILSLASRFSSSNSPVEIGDQTPPPPPRFDQLPESTNKDRLVITGSSEPGSSVFLKTNEKITEIITNSDGIFSASINLNQGINTLSAYAVDLSSNQSLTSTTAKITFDNKAPEITLTKPQNNETIYVNDKITLEGSIEPKATLTVNDRVVIISSDGKFTYQVVLLSGENIFKFLAIDQASNETKLELLLKFSP</sequence>
<evidence type="ECO:0000313" key="3">
    <source>
        <dbReference type="EMBL" id="OGM79460.1"/>
    </source>
</evidence>
<reference evidence="3 4" key="1">
    <citation type="journal article" date="2016" name="Nat. Commun.">
        <title>Thousands of microbial genomes shed light on interconnected biogeochemical processes in an aquifer system.</title>
        <authorList>
            <person name="Anantharaman K."/>
            <person name="Brown C.T."/>
            <person name="Hug L.A."/>
            <person name="Sharon I."/>
            <person name="Castelle C.J."/>
            <person name="Probst A.J."/>
            <person name="Thomas B.C."/>
            <person name="Singh A."/>
            <person name="Wilkins M.J."/>
            <person name="Karaoz U."/>
            <person name="Brodie E.L."/>
            <person name="Williams K.H."/>
            <person name="Hubbard S.S."/>
            <person name="Banfield J.F."/>
        </authorList>
    </citation>
    <scope>NUCLEOTIDE SEQUENCE [LARGE SCALE GENOMIC DNA]</scope>
</reference>
<keyword evidence="2" id="KW-0812">Transmembrane</keyword>